<dbReference type="EMBL" id="KZ857466">
    <property type="protein sequence ID" value="RDX43369.1"/>
    <property type="molecule type" value="Genomic_DNA"/>
</dbReference>
<evidence type="ECO:0000313" key="1">
    <source>
        <dbReference type="EMBL" id="RDX43369.1"/>
    </source>
</evidence>
<protein>
    <submittedName>
        <fullName evidence="1">Uncharacterized protein</fullName>
    </submittedName>
</protein>
<evidence type="ECO:0000313" key="2">
    <source>
        <dbReference type="Proteomes" id="UP000256964"/>
    </source>
</evidence>
<reference evidence="1 2" key="1">
    <citation type="journal article" date="2018" name="Biotechnol. Biofuels">
        <title>Integrative visual omics of the white-rot fungus Polyporus brumalis exposes the biotechnological potential of its oxidative enzymes for delignifying raw plant biomass.</title>
        <authorList>
            <person name="Miyauchi S."/>
            <person name="Rancon A."/>
            <person name="Drula E."/>
            <person name="Hage H."/>
            <person name="Chaduli D."/>
            <person name="Favel A."/>
            <person name="Grisel S."/>
            <person name="Henrissat B."/>
            <person name="Herpoel-Gimbert I."/>
            <person name="Ruiz-Duenas F.J."/>
            <person name="Chevret D."/>
            <person name="Hainaut M."/>
            <person name="Lin J."/>
            <person name="Wang M."/>
            <person name="Pangilinan J."/>
            <person name="Lipzen A."/>
            <person name="Lesage-Meessen L."/>
            <person name="Navarro D."/>
            <person name="Riley R."/>
            <person name="Grigoriev I.V."/>
            <person name="Zhou S."/>
            <person name="Raouche S."/>
            <person name="Rosso M.N."/>
        </authorList>
    </citation>
    <scope>NUCLEOTIDE SEQUENCE [LARGE SCALE GENOMIC DNA]</scope>
    <source>
        <strain evidence="1 2">BRFM 1820</strain>
    </source>
</reference>
<organism evidence="1 2">
    <name type="scientific">Lentinus brumalis</name>
    <dbReference type="NCBI Taxonomy" id="2498619"/>
    <lineage>
        <taxon>Eukaryota</taxon>
        <taxon>Fungi</taxon>
        <taxon>Dikarya</taxon>
        <taxon>Basidiomycota</taxon>
        <taxon>Agaricomycotina</taxon>
        <taxon>Agaricomycetes</taxon>
        <taxon>Polyporales</taxon>
        <taxon>Polyporaceae</taxon>
        <taxon>Lentinus</taxon>
    </lineage>
</organism>
<dbReference type="AlphaFoldDB" id="A0A371CSX8"/>
<sequence>MSCMLSNWTIRPPYCLAMFLYVVPPAPFGRSMGVVAPGQEAARPGEVANGYFAHGRTSSSCGSCEKCEDIDLCTARSWCSLRISRRATYGEKRTLRHFRLSLLGQAASNPRFHTGCFMSSIATGCQRSRAYFTSCSWSSGIRTRAACQSCLEELSGRVTHLGLKGMSR</sequence>
<accession>A0A371CSX8</accession>
<keyword evidence="2" id="KW-1185">Reference proteome</keyword>
<gene>
    <name evidence="1" type="ORF">OH76DRAFT_1207222</name>
</gene>
<proteinExistence type="predicted"/>
<dbReference type="Proteomes" id="UP000256964">
    <property type="component" value="Unassembled WGS sequence"/>
</dbReference>
<name>A0A371CSX8_9APHY</name>